<feature type="domain" description="Multidrug resistance protein MdtA-like C-terminal permuted SH3" evidence="6">
    <location>
        <begin position="303"/>
        <end position="360"/>
    </location>
</feature>
<feature type="domain" description="Multidrug resistance protein MdtA-like barrel-sandwich hybrid" evidence="4">
    <location>
        <begin position="61"/>
        <end position="202"/>
    </location>
</feature>
<dbReference type="InterPro" id="IPR058625">
    <property type="entry name" value="MdtA-like_BSH"/>
</dbReference>
<dbReference type="Pfam" id="PF25876">
    <property type="entry name" value="HH_MFP_RND"/>
    <property type="match status" value="1"/>
</dbReference>
<dbReference type="GO" id="GO:0030313">
    <property type="term" value="C:cell envelope"/>
    <property type="evidence" value="ECO:0007669"/>
    <property type="project" value="UniProtKB-SubCell"/>
</dbReference>
<dbReference type="PANTHER" id="PTHR30158">
    <property type="entry name" value="ACRA/E-RELATED COMPONENT OF DRUG EFFLUX TRANSPORTER"/>
    <property type="match status" value="1"/>
</dbReference>
<evidence type="ECO:0000259" key="3">
    <source>
        <dbReference type="Pfam" id="PF25876"/>
    </source>
</evidence>
<dbReference type="Gene3D" id="2.40.50.100">
    <property type="match status" value="1"/>
</dbReference>
<reference evidence="7 8" key="1">
    <citation type="submission" date="2019-03" db="EMBL/GenBank/DDBJ databases">
        <title>Paraburkholderia sp. isolated from native Mimosa gymnas in Guartela State Park, Brazil.</title>
        <authorList>
            <person name="Paulitsch F."/>
            <person name="Hungria M."/>
            <person name="Delamuta J.R.M."/>
            <person name="Ribeiro R.A."/>
            <person name="Dall'Agnol R."/>
            <person name="Silva J.S.B."/>
        </authorList>
    </citation>
    <scope>NUCLEOTIDE SEQUENCE [LARGE SCALE GENOMIC DNA]</scope>
    <source>
        <strain evidence="7 8">CNPSo 3008</strain>
    </source>
</reference>
<comment type="caution">
    <text evidence="7">The sequence shown here is derived from an EMBL/GenBank/DDBJ whole genome shotgun (WGS) entry which is preliminary data.</text>
</comment>
<gene>
    <name evidence="7" type="ORF">E1N52_00075</name>
</gene>
<comment type="similarity">
    <text evidence="2">Belongs to the membrane fusion protein (MFP) (TC 8.A.1) family.</text>
</comment>
<protein>
    <submittedName>
        <fullName evidence="7">Efflux RND transporter periplasmic adaptor subunit</fullName>
    </submittedName>
</protein>
<dbReference type="RefSeq" id="WP_133179043.1">
    <property type="nucleotide sequence ID" value="NZ_SMOD01000001.1"/>
</dbReference>
<dbReference type="GO" id="GO:0022857">
    <property type="term" value="F:transmembrane transporter activity"/>
    <property type="evidence" value="ECO:0007669"/>
    <property type="project" value="InterPro"/>
</dbReference>
<dbReference type="PANTHER" id="PTHR30158:SF3">
    <property type="entry name" value="MULTIDRUG EFFLUX PUMP SUBUNIT ACRA-RELATED"/>
    <property type="match status" value="1"/>
</dbReference>
<evidence type="ECO:0000313" key="8">
    <source>
        <dbReference type="Proteomes" id="UP000295606"/>
    </source>
</evidence>
<dbReference type="Gene3D" id="2.40.30.170">
    <property type="match status" value="1"/>
</dbReference>
<dbReference type="InterPro" id="IPR058624">
    <property type="entry name" value="MdtA-like_HH"/>
</dbReference>
<dbReference type="GO" id="GO:0046677">
    <property type="term" value="P:response to antibiotic"/>
    <property type="evidence" value="ECO:0007669"/>
    <property type="project" value="TreeGrafter"/>
</dbReference>
<dbReference type="SUPFAM" id="SSF111369">
    <property type="entry name" value="HlyD-like secretion proteins"/>
    <property type="match status" value="1"/>
</dbReference>
<organism evidence="7 8">
    <name type="scientific">Paraburkholderia guartelaensis</name>
    <dbReference type="NCBI Taxonomy" id="2546446"/>
    <lineage>
        <taxon>Bacteria</taxon>
        <taxon>Pseudomonadati</taxon>
        <taxon>Pseudomonadota</taxon>
        <taxon>Betaproteobacteria</taxon>
        <taxon>Burkholderiales</taxon>
        <taxon>Burkholderiaceae</taxon>
        <taxon>Paraburkholderia</taxon>
    </lineage>
</organism>
<dbReference type="Gene3D" id="2.40.420.20">
    <property type="match status" value="1"/>
</dbReference>
<evidence type="ECO:0000259" key="5">
    <source>
        <dbReference type="Pfam" id="PF25944"/>
    </source>
</evidence>
<feature type="domain" description="Multidrug resistance protein MdtA-like alpha-helical hairpin" evidence="3">
    <location>
        <begin position="101"/>
        <end position="170"/>
    </location>
</feature>
<comment type="subcellular location">
    <subcellularLocation>
        <location evidence="1">Cell envelope</location>
    </subcellularLocation>
</comment>
<proteinExistence type="inferred from homology"/>
<dbReference type="PROSITE" id="PS51257">
    <property type="entry name" value="PROKAR_LIPOPROTEIN"/>
    <property type="match status" value="1"/>
</dbReference>
<dbReference type="AlphaFoldDB" id="A0A4V2ZWN9"/>
<feature type="domain" description="Multidrug resistance protein MdtA-like beta-barrel" evidence="5">
    <location>
        <begin position="207"/>
        <end position="296"/>
    </location>
</feature>
<dbReference type="NCBIfam" id="TIGR01730">
    <property type="entry name" value="RND_mfp"/>
    <property type="match status" value="1"/>
</dbReference>
<dbReference type="Pfam" id="PF25917">
    <property type="entry name" value="BSH_RND"/>
    <property type="match status" value="1"/>
</dbReference>
<dbReference type="InterPro" id="IPR058626">
    <property type="entry name" value="MdtA-like_b-barrel"/>
</dbReference>
<evidence type="ECO:0000259" key="4">
    <source>
        <dbReference type="Pfam" id="PF25917"/>
    </source>
</evidence>
<name>A0A4V2ZWN9_9BURK</name>
<evidence type="ECO:0000259" key="6">
    <source>
        <dbReference type="Pfam" id="PF25967"/>
    </source>
</evidence>
<dbReference type="InterPro" id="IPR006143">
    <property type="entry name" value="RND_pump_MFP"/>
</dbReference>
<dbReference type="EMBL" id="SMOD01000001">
    <property type="protein sequence ID" value="TDG10695.1"/>
    <property type="molecule type" value="Genomic_DNA"/>
</dbReference>
<dbReference type="Proteomes" id="UP000295606">
    <property type="component" value="Unassembled WGS sequence"/>
</dbReference>
<accession>A0A4V2ZWN9</accession>
<evidence type="ECO:0000256" key="1">
    <source>
        <dbReference type="ARBA" id="ARBA00004196"/>
    </source>
</evidence>
<evidence type="ECO:0000256" key="2">
    <source>
        <dbReference type="ARBA" id="ARBA00009477"/>
    </source>
</evidence>
<evidence type="ECO:0000313" key="7">
    <source>
        <dbReference type="EMBL" id="TDG10695.1"/>
    </source>
</evidence>
<dbReference type="Gene3D" id="1.10.287.470">
    <property type="entry name" value="Helix hairpin bin"/>
    <property type="match status" value="1"/>
</dbReference>
<dbReference type="Pfam" id="PF25967">
    <property type="entry name" value="RND-MFP_C"/>
    <property type="match status" value="1"/>
</dbReference>
<dbReference type="InterPro" id="IPR058627">
    <property type="entry name" value="MdtA-like_C"/>
</dbReference>
<dbReference type="Pfam" id="PF25944">
    <property type="entry name" value="Beta-barrel_RND"/>
    <property type="match status" value="1"/>
</dbReference>
<dbReference type="GO" id="GO:0005886">
    <property type="term" value="C:plasma membrane"/>
    <property type="evidence" value="ECO:0007669"/>
    <property type="project" value="TreeGrafter"/>
</dbReference>
<sequence length="401" mass="41459">MKHTSIGLAVATAMILSACGAKTETPRSEAAAGLPVSVIALRAQAVPLTSELPGRVVASEEAEVRPQVGGIIQRRLFVEGGEVKAGQPLYQLDPAPYRAAYDSARAALQKAQAAVPGARATADRDRELVKLNAISKQDYESAIDTLAQAQASVAAAQAALETARINLDYTTIRAPISGRIDKSALTPGALVTAGQSTALTTIHQIDPVNIDVTQSSASLLDLRAAIASGRIHAAGDHIPVRVRLENGALYPLAGQLAFAESSVSTTTGTYTMRAMLRNPSSLLLPGMYVRAIVEEGTVPHGFLIPQRAVSRNARGEPTALFVVGKRVVERTFAGAREVGNDLLVPGGVQDGDLLIVEGSQQVRAGDAVSAVQVAVNPATGEVAPQVDAAANGASAEAQHGG</sequence>
<dbReference type="OrthoDB" id="9783047at2"/>